<reference evidence="1" key="1">
    <citation type="journal article" date="2014" name="Front. Microbiol.">
        <title>High frequency of phylogenetically diverse reductive dehalogenase-homologous genes in deep subseafloor sedimentary metagenomes.</title>
        <authorList>
            <person name="Kawai M."/>
            <person name="Futagami T."/>
            <person name="Toyoda A."/>
            <person name="Takaki Y."/>
            <person name="Nishi S."/>
            <person name="Hori S."/>
            <person name="Arai W."/>
            <person name="Tsubouchi T."/>
            <person name="Morono Y."/>
            <person name="Uchiyama I."/>
            <person name="Ito T."/>
            <person name="Fujiyama A."/>
            <person name="Inagaki F."/>
            <person name="Takami H."/>
        </authorList>
    </citation>
    <scope>NUCLEOTIDE SEQUENCE</scope>
    <source>
        <strain evidence="1">Expedition CK06-06</strain>
    </source>
</reference>
<evidence type="ECO:0000313" key="1">
    <source>
        <dbReference type="EMBL" id="GAG71220.1"/>
    </source>
</evidence>
<dbReference type="InterPro" id="IPR011042">
    <property type="entry name" value="6-blade_b-propeller_TolB-like"/>
</dbReference>
<name>X0ZN87_9ZZZZ</name>
<gene>
    <name evidence="1" type="ORF">S01H4_05445</name>
</gene>
<proteinExistence type="predicted"/>
<dbReference type="Gene3D" id="2.120.10.30">
    <property type="entry name" value="TolB, C-terminal domain"/>
    <property type="match status" value="1"/>
</dbReference>
<protein>
    <recommendedName>
        <fullName evidence="2">Dipeptidylpeptidase IV N-terminal domain-containing protein</fullName>
    </recommendedName>
</protein>
<dbReference type="SUPFAM" id="SSF69304">
    <property type="entry name" value="Tricorn protease N-terminal domain"/>
    <property type="match status" value="1"/>
</dbReference>
<sequence>MPDTVGKLAYTGVKRYGTISSQLNSGDIYIIKIDGSGQDRITDYGIGAVKPVFSPDGKYLAFIRYMYDSNREY</sequence>
<feature type="non-terminal residue" evidence="1">
    <location>
        <position position="73"/>
    </location>
</feature>
<dbReference type="EMBL" id="BART01001580">
    <property type="protein sequence ID" value="GAG71220.1"/>
    <property type="molecule type" value="Genomic_DNA"/>
</dbReference>
<organism evidence="1">
    <name type="scientific">marine sediment metagenome</name>
    <dbReference type="NCBI Taxonomy" id="412755"/>
    <lineage>
        <taxon>unclassified sequences</taxon>
        <taxon>metagenomes</taxon>
        <taxon>ecological metagenomes</taxon>
    </lineage>
</organism>
<dbReference type="InterPro" id="IPR011659">
    <property type="entry name" value="WD40"/>
</dbReference>
<accession>X0ZN87</accession>
<dbReference type="Pfam" id="PF07676">
    <property type="entry name" value="PD40"/>
    <property type="match status" value="1"/>
</dbReference>
<dbReference type="AlphaFoldDB" id="X0ZN87"/>
<evidence type="ECO:0008006" key="2">
    <source>
        <dbReference type="Google" id="ProtNLM"/>
    </source>
</evidence>
<comment type="caution">
    <text evidence="1">The sequence shown here is derived from an EMBL/GenBank/DDBJ whole genome shotgun (WGS) entry which is preliminary data.</text>
</comment>